<dbReference type="CDD" id="cd08916">
    <property type="entry name" value="TrHb3_P"/>
    <property type="match status" value="1"/>
</dbReference>
<dbReference type="GO" id="GO:0020037">
    <property type="term" value="F:heme binding"/>
    <property type="evidence" value="ECO:0007669"/>
    <property type="project" value="InterPro"/>
</dbReference>
<evidence type="ECO:0000313" key="6">
    <source>
        <dbReference type="EMBL" id="AFY02136.1"/>
    </source>
</evidence>
<dbReference type="OrthoDB" id="25954at2"/>
<keyword evidence="2 5" id="KW-0349">Heme</keyword>
<organism evidence="6 7">
    <name type="scientific">Bdellovibrio bacteriovorus str. Tiberius</name>
    <dbReference type="NCBI Taxonomy" id="1069642"/>
    <lineage>
        <taxon>Bacteria</taxon>
        <taxon>Pseudomonadati</taxon>
        <taxon>Bdellovibrionota</taxon>
        <taxon>Bdellovibrionia</taxon>
        <taxon>Bdellovibrionales</taxon>
        <taxon>Pseudobdellovibrionaceae</taxon>
        <taxon>Bdellovibrio</taxon>
    </lineage>
</organism>
<dbReference type="InterPro" id="IPR012292">
    <property type="entry name" value="Globin/Proto"/>
</dbReference>
<evidence type="ECO:0000313" key="7">
    <source>
        <dbReference type="Proteomes" id="UP000010074"/>
    </source>
</evidence>
<dbReference type="Pfam" id="PF01152">
    <property type="entry name" value="Bac_globin"/>
    <property type="match status" value="1"/>
</dbReference>
<keyword evidence="1" id="KW-0813">Transport</keyword>
<proteinExistence type="predicted"/>
<evidence type="ECO:0000256" key="2">
    <source>
        <dbReference type="ARBA" id="ARBA00022617"/>
    </source>
</evidence>
<dbReference type="RefSeq" id="WP_015091572.1">
    <property type="nucleotide sequence ID" value="NC_019567.1"/>
</dbReference>
<dbReference type="GO" id="GO:0019825">
    <property type="term" value="F:oxygen binding"/>
    <property type="evidence" value="ECO:0007669"/>
    <property type="project" value="InterPro"/>
</dbReference>
<protein>
    <submittedName>
        <fullName evidence="6">SEC-independent protein translocase protein TATC</fullName>
    </submittedName>
</protein>
<evidence type="ECO:0000256" key="5">
    <source>
        <dbReference type="PIRSR" id="PIRSR601486-1"/>
    </source>
</evidence>
<dbReference type="AlphaFoldDB" id="K7YQJ3"/>
<dbReference type="KEGG" id="bbat:Bdt_2453"/>
<keyword evidence="4 5" id="KW-0408">Iron</keyword>
<dbReference type="HOGENOM" id="CLU_104957_3_1_7"/>
<dbReference type="EMBL" id="CP002930">
    <property type="protein sequence ID" value="AFY02136.1"/>
    <property type="molecule type" value="Genomic_DNA"/>
</dbReference>
<keyword evidence="3 5" id="KW-0479">Metal-binding</keyword>
<gene>
    <name evidence="6" type="ORF">Bdt_2453</name>
</gene>
<evidence type="ECO:0000256" key="1">
    <source>
        <dbReference type="ARBA" id="ARBA00022448"/>
    </source>
</evidence>
<dbReference type="SMR" id="K7YQJ3"/>
<reference evidence="6 7" key="1">
    <citation type="journal article" date="2012" name="BMC Genomics">
        <title>Genome analysis of a simultaneously predatory and prey-independent, novel Bdellovibrio bacteriovorus from the River Tiber, supports in silico predictions of both ancient and recent lateral gene transfer from diverse bacteria.</title>
        <authorList>
            <person name="Hobley L."/>
            <person name="Lerner T.R."/>
            <person name="Williams L.E."/>
            <person name="Lambert C."/>
            <person name="Till R."/>
            <person name="Milner D.S."/>
            <person name="Basford S.M."/>
            <person name="Capeness M.J."/>
            <person name="Fenton A.K."/>
            <person name="Atterbury R.J."/>
            <person name="Harris M.A."/>
            <person name="Sockett R.E."/>
        </authorList>
    </citation>
    <scope>NUCLEOTIDE SEQUENCE [LARGE SCALE GENOMIC DNA]</scope>
    <source>
        <strain evidence="6 7">Tiberius</strain>
    </source>
</reference>
<dbReference type="Gene3D" id="1.10.490.10">
    <property type="entry name" value="Globins"/>
    <property type="match status" value="1"/>
</dbReference>
<dbReference type="PATRIC" id="fig|1069642.3.peg.2427"/>
<name>K7YQJ3_BDEBC</name>
<dbReference type="SUPFAM" id="SSF46458">
    <property type="entry name" value="Globin-like"/>
    <property type="match status" value="1"/>
</dbReference>
<dbReference type="Proteomes" id="UP000010074">
    <property type="component" value="Chromosome"/>
</dbReference>
<dbReference type="GO" id="GO:0046872">
    <property type="term" value="F:metal ion binding"/>
    <property type="evidence" value="ECO:0007669"/>
    <property type="project" value="UniProtKB-KW"/>
</dbReference>
<dbReference type="InterPro" id="IPR001486">
    <property type="entry name" value="Hemoglobin_trunc"/>
</dbReference>
<dbReference type="STRING" id="1069642.Bdt_2453"/>
<feature type="binding site" description="distal binding residue" evidence="5">
    <location>
        <position position="75"/>
    </location>
    <ligand>
        <name>heme</name>
        <dbReference type="ChEBI" id="CHEBI:30413"/>
    </ligand>
    <ligandPart>
        <name>Fe</name>
        <dbReference type="ChEBI" id="CHEBI:18248"/>
    </ligandPart>
</feature>
<evidence type="ECO:0000256" key="3">
    <source>
        <dbReference type="ARBA" id="ARBA00022723"/>
    </source>
</evidence>
<accession>K7YQJ3</accession>
<sequence>MSTPTQERKPLETREDVMLLVDSFYAKVRADGYIGPIFTDVAKVDWDEHLPKLYNFWSDLLLGEDTYRGRPFPPHTKLNLERGHFEQWLRLFVETVDEHFVGLKANEAKERAYRIARNFMINLQLLSLE</sequence>
<dbReference type="InterPro" id="IPR009050">
    <property type="entry name" value="Globin-like_sf"/>
</dbReference>
<evidence type="ECO:0000256" key="4">
    <source>
        <dbReference type="ARBA" id="ARBA00023004"/>
    </source>
</evidence>